<dbReference type="Gramene" id="TraesCS2B02G564100.1">
    <property type="protein sequence ID" value="TraesCS2B02G564100.1.cds1"/>
    <property type="gene ID" value="TraesCS2B02G564100"/>
</dbReference>
<keyword evidence="7" id="KW-1185">Reference proteome</keyword>
<accession>A0A3B6CFJ5</accession>
<organism evidence="6">
    <name type="scientific">Triticum aestivum</name>
    <name type="common">Wheat</name>
    <dbReference type="NCBI Taxonomy" id="4565"/>
    <lineage>
        <taxon>Eukaryota</taxon>
        <taxon>Viridiplantae</taxon>
        <taxon>Streptophyta</taxon>
        <taxon>Embryophyta</taxon>
        <taxon>Tracheophyta</taxon>
        <taxon>Spermatophyta</taxon>
        <taxon>Magnoliopsida</taxon>
        <taxon>Liliopsida</taxon>
        <taxon>Poales</taxon>
        <taxon>Poaceae</taxon>
        <taxon>BOP clade</taxon>
        <taxon>Pooideae</taxon>
        <taxon>Triticodae</taxon>
        <taxon>Triticeae</taxon>
        <taxon>Triticinae</taxon>
        <taxon>Triticum</taxon>
    </lineage>
</organism>
<dbReference type="OrthoDB" id="913976at2759"/>
<sequence length="105" mass="11391">MSAIEEMAIWPELGCCQAIWPHSGHYRPTEENFQEFKSFLNDNLVDLLRQEAAAAVDAGTPVMTPVATNLVVEMQGRLPMLQQGGEEDGAAAHEPGSGGRWRPGA</sequence>
<dbReference type="Proteomes" id="UP000019116">
    <property type="component" value="Chromosome 2B"/>
</dbReference>
<dbReference type="Gramene" id="TraesCS2B03G1412700.1">
    <property type="protein sequence ID" value="TraesCS2B03G1412700.1.CDS1"/>
    <property type="gene ID" value="TraesCS2B03G1412700"/>
</dbReference>
<evidence type="ECO:0000256" key="5">
    <source>
        <dbReference type="SAM" id="MobiDB-lite"/>
    </source>
</evidence>
<dbReference type="InterPro" id="IPR044159">
    <property type="entry name" value="IQM"/>
</dbReference>
<comment type="subcellular location">
    <subcellularLocation>
        <location evidence="2">Cytoplasm</location>
    </subcellularLocation>
    <subcellularLocation>
        <location evidence="1">Nucleus</location>
    </subcellularLocation>
</comment>
<evidence type="ECO:0000256" key="4">
    <source>
        <dbReference type="ARBA" id="ARBA00023242"/>
    </source>
</evidence>
<dbReference type="EnsemblPlants" id="TraesCS2B02G564100.1">
    <property type="protein sequence ID" value="TraesCS2B02G564100.1.cds1"/>
    <property type="gene ID" value="TraesCS2B02G564100"/>
</dbReference>
<keyword evidence="4" id="KW-0539">Nucleus</keyword>
<keyword evidence="3" id="KW-0963">Cytoplasm</keyword>
<dbReference type="PaxDb" id="4565-Traes_1AL_EE24C4B81.1"/>
<dbReference type="AlphaFoldDB" id="A0A3B6CFJ5"/>
<feature type="region of interest" description="Disordered" evidence="5">
    <location>
        <begin position="79"/>
        <end position="105"/>
    </location>
</feature>
<dbReference type="GO" id="GO:0005634">
    <property type="term" value="C:nucleus"/>
    <property type="evidence" value="ECO:0007669"/>
    <property type="project" value="UniProtKB-SubCell"/>
</dbReference>
<reference evidence="6" key="2">
    <citation type="submission" date="2018-10" db="UniProtKB">
        <authorList>
            <consortium name="EnsemblPlants"/>
        </authorList>
    </citation>
    <scope>IDENTIFICATION</scope>
</reference>
<protein>
    <submittedName>
        <fullName evidence="6">Uncharacterized protein</fullName>
    </submittedName>
</protein>
<dbReference type="STRING" id="4565.A0A3B6CFJ5"/>
<proteinExistence type="predicted"/>
<dbReference type="PANTHER" id="PTHR31250:SF14">
    <property type="entry name" value="IQ DOMAIN-CONTAINING PROTEIN IQM2"/>
    <property type="match status" value="1"/>
</dbReference>
<feature type="compositionally biased region" description="Gly residues" evidence="5">
    <location>
        <begin position="96"/>
        <end position="105"/>
    </location>
</feature>
<evidence type="ECO:0000256" key="2">
    <source>
        <dbReference type="ARBA" id="ARBA00004496"/>
    </source>
</evidence>
<name>A0A3B6CFJ5_WHEAT</name>
<evidence type="ECO:0000313" key="6">
    <source>
        <dbReference type="EnsemblPlants" id="TraesCS2B02G564100.1.cds1"/>
    </source>
</evidence>
<evidence type="ECO:0000256" key="3">
    <source>
        <dbReference type="ARBA" id="ARBA00022490"/>
    </source>
</evidence>
<evidence type="ECO:0000313" key="7">
    <source>
        <dbReference type="Proteomes" id="UP000019116"/>
    </source>
</evidence>
<dbReference type="GO" id="GO:0005737">
    <property type="term" value="C:cytoplasm"/>
    <property type="evidence" value="ECO:0007669"/>
    <property type="project" value="UniProtKB-SubCell"/>
</dbReference>
<dbReference type="PANTHER" id="PTHR31250">
    <property type="entry name" value="IQ DOMAIN-CONTAINING PROTEIN IQM3"/>
    <property type="match status" value="1"/>
</dbReference>
<evidence type="ECO:0000256" key="1">
    <source>
        <dbReference type="ARBA" id="ARBA00004123"/>
    </source>
</evidence>
<reference evidence="6" key="1">
    <citation type="submission" date="2018-08" db="EMBL/GenBank/DDBJ databases">
        <authorList>
            <person name="Rossello M."/>
        </authorList>
    </citation>
    <scope>NUCLEOTIDE SEQUENCE [LARGE SCALE GENOMIC DNA]</scope>
    <source>
        <strain evidence="6">cv. Chinese Spring</strain>
    </source>
</reference>